<proteinExistence type="predicted"/>
<dbReference type="GO" id="GO:0033388">
    <property type="term" value="P:putrescine biosynthetic process from arginine"/>
    <property type="evidence" value="ECO:0007669"/>
    <property type="project" value="TreeGrafter"/>
</dbReference>
<accession>A0A0A5G5V4</accession>
<evidence type="ECO:0000313" key="4">
    <source>
        <dbReference type="Proteomes" id="UP000030403"/>
    </source>
</evidence>
<dbReference type="SUPFAM" id="SSF56317">
    <property type="entry name" value="Carbon-nitrogen hydrolase"/>
    <property type="match status" value="1"/>
</dbReference>
<dbReference type="InterPro" id="IPR003010">
    <property type="entry name" value="C-N_Hydrolase"/>
</dbReference>
<keyword evidence="4" id="KW-1185">Reference proteome</keyword>
<reference evidence="3 4" key="1">
    <citation type="submission" date="2013-08" db="EMBL/GenBank/DDBJ databases">
        <authorList>
            <person name="Huang J."/>
            <person name="Wang G."/>
        </authorList>
    </citation>
    <scope>NUCLEOTIDE SEQUENCE [LARGE SCALE GENOMIC DNA]</scope>
    <source>
        <strain evidence="3 4">BH030004</strain>
    </source>
</reference>
<dbReference type="AlphaFoldDB" id="A0A0A5G5V4"/>
<comment type="caution">
    <text evidence="3">The sequence shown here is derived from an EMBL/GenBank/DDBJ whole genome shotgun (WGS) entry which is preliminary data.</text>
</comment>
<dbReference type="Proteomes" id="UP000030403">
    <property type="component" value="Unassembled WGS sequence"/>
</dbReference>
<gene>
    <name evidence="3" type="ORF">N783_09825</name>
</gene>
<evidence type="ECO:0000313" key="3">
    <source>
        <dbReference type="EMBL" id="KGX87439.1"/>
    </source>
</evidence>
<keyword evidence="1" id="KW-0378">Hydrolase</keyword>
<sequence length="281" mass="31927">MRVTMAQTNPVFGDVQENLENMITLIYQYKNETDLIVFPELSLTGYLLKEKVYDLAITLGSHEIKQICEVSRETGINVMFGFIENGKGTRVYNSSVFIKDGEVSSIQRKIYPTTYGIFEEGKYFARGKKVKVDEIQDFTSSMLICNDLWHPSLPHIAAHKHCSLLVCLINSPEGGLGSTYSSSIGWERLGQFYAGIYGCYVIIVNRVGEEEDKSFYGNSKVIDPYGQVVDQCPFNDESTQTCEIDYSKVKEIRKILPIMRDEDVDLTIRHYQEIASQENAD</sequence>
<dbReference type="PANTHER" id="PTHR43674:SF2">
    <property type="entry name" value="BETA-UREIDOPROPIONASE"/>
    <property type="match status" value="1"/>
</dbReference>
<name>A0A0A5G5V4_9BACI</name>
<dbReference type="Pfam" id="PF00795">
    <property type="entry name" value="CN_hydrolase"/>
    <property type="match status" value="1"/>
</dbReference>
<evidence type="ECO:0000259" key="2">
    <source>
        <dbReference type="PROSITE" id="PS50263"/>
    </source>
</evidence>
<organism evidence="3 4">
    <name type="scientific">Pontibacillus marinus BH030004 = DSM 16465</name>
    <dbReference type="NCBI Taxonomy" id="1385511"/>
    <lineage>
        <taxon>Bacteria</taxon>
        <taxon>Bacillati</taxon>
        <taxon>Bacillota</taxon>
        <taxon>Bacilli</taxon>
        <taxon>Bacillales</taxon>
        <taxon>Bacillaceae</taxon>
        <taxon>Pontibacillus</taxon>
    </lineage>
</organism>
<dbReference type="PANTHER" id="PTHR43674">
    <property type="entry name" value="NITRILASE C965.09-RELATED"/>
    <property type="match status" value="1"/>
</dbReference>
<protein>
    <submittedName>
        <fullName evidence="3">Nitrilase</fullName>
    </submittedName>
</protein>
<dbReference type="STRING" id="1385511.GCA_000425225_03138"/>
<dbReference type="InterPro" id="IPR036526">
    <property type="entry name" value="C-N_Hydrolase_sf"/>
</dbReference>
<dbReference type="eggNOG" id="COG0388">
    <property type="taxonomic scope" value="Bacteria"/>
</dbReference>
<dbReference type="RefSeq" id="WP_051255097.1">
    <property type="nucleotide sequence ID" value="NZ_AULJ01000040.1"/>
</dbReference>
<dbReference type="EMBL" id="AVPF01000024">
    <property type="protein sequence ID" value="KGX87439.1"/>
    <property type="molecule type" value="Genomic_DNA"/>
</dbReference>
<dbReference type="PROSITE" id="PS50263">
    <property type="entry name" value="CN_HYDROLASE"/>
    <property type="match status" value="1"/>
</dbReference>
<feature type="domain" description="CN hydrolase" evidence="2">
    <location>
        <begin position="1"/>
        <end position="246"/>
    </location>
</feature>
<dbReference type="Gene3D" id="3.60.110.10">
    <property type="entry name" value="Carbon-nitrogen hydrolase"/>
    <property type="match status" value="1"/>
</dbReference>
<dbReference type="OrthoDB" id="9811121at2"/>
<dbReference type="GO" id="GO:0050126">
    <property type="term" value="F:N-carbamoylputrescine amidase activity"/>
    <property type="evidence" value="ECO:0007669"/>
    <property type="project" value="TreeGrafter"/>
</dbReference>
<dbReference type="InterPro" id="IPR050345">
    <property type="entry name" value="Aliph_Amidase/BUP"/>
</dbReference>
<evidence type="ECO:0000256" key="1">
    <source>
        <dbReference type="ARBA" id="ARBA00022801"/>
    </source>
</evidence>